<name>A0A3B0ZQE0_9ZZZZ</name>
<evidence type="ECO:0000313" key="1">
    <source>
        <dbReference type="EMBL" id="VAW93901.1"/>
    </source>
</evidence>
<accession>A0A3B0ZQE0</accession>
<dbReference type="GO" id="GO:0016151">
    <property type="term" value="F:nickel cation binding"/>
    <property type="evidence" value="ECO:0007669"/>
    <property type="project" value="InterPro"/>
</dbReference>
<organism evidence="1">
    <name type="scientific">hydrothermal vent metagenome</name>
    <dbReference type="NCBI Taxonomy" id="652676"/>
    <lineage>
        <taxon>unclassified sequences</taxon>
        <taxon>metagenomes</taxon>
        <taxon>ecological metagenomes</taxon>
    </lineage>
</organism>
<dbReference type="InterPro" id="IPR038277">
    <property type="entry name" value="UreF_sf"/>
</dbReference>
<reference evidence="1" key="1">
    <citation type="submission" date="2018-06" db="EMBL/GenBank/DDBJ databases">
        <authorList>
            <person name="Zhirakovskaya E."/>
        </authorList>
    </citation>
    <scope>NUCLEOTIDE SEQUENCE</scope>
</reference>
<feature type="non-terminal residue" evidence="1">
    <location>
        <position position="1"/>
    </location>
</feature>
<dbReference type="AlphaFoldDB" id="A0A3B0ZQE0"/>
<dbReference type="Gene3D" id="1.10.4190.10">
    <property type="entry name" value="Urease accessory protein UreF"/>
    <property type="match status" value="1"/>
</dbReference>
<dbReference type="InterPro" id="IPR002639">
    <property type="entry name" value="UreF"/>
</dbReference>
<sequence>ELAAQRWQISLEDLLVGYTWSWLENAVAAAIKLVPLGQTEGQSLLYRFSAEINTAVEHALALNDDAIGASTPALAIASSLHETQYSRLFRS</sequence>
<proteinExistence type="predicted"/>
<protein>
    <submittedName>
        <fullName evidence="1">Urease accessory protein UreF</fullName>
    </submittedName>
</protein>
<dbReference type="Pfam" id="PF01730">
    <property type="entry name" value="UreF"/>
    <property type="match status" value="1"/>
</dbReference>
<dbReference type="EMBL" id="UOFV01000006">
    <property type="protein sequence ID" value="VAW93901.1"/>
    <property type="molecule type" value="Genomic_DNA"/>
</dbReference>
<gene>
    <name evidence="1" type="ORF">MNBD_GAMMA19-1007</name>
</gene>